<reference evidence="1 4" key="3">
    <citation type="submission" date="2016-02" db="EMBL/GenBank/DDBJ databases">
        <authorList>
            <person name="Teng J.L."/>
            <person name="Tang Y."/>
            <person name="Huang Y."/>
            <person name="Guo F."/>
            <person name="Wei W."/>
            <person name="Chen J.H."/>
            <person name="Wong S.Y."/>
            <person name="Lau S.K."/>
            <person name="Woo P.C."/>
        </authorList>
    </citation>
    <scope>NUCLEOTIDE SEQUENCE [LARGE SCALE GENOMIC DNA]</scope>
    <source>
        <strain evidence="1 4">JCM 13375</strain>
    </source>
</reference>
<evidence type="ECO:0000313" key="2">
    <source>
        <dbReference type="EMBL" id="KXP03692.1"/>
    </source>
</evidence>
<evidence type="ECO:0000313" key="1">
    <source>
        <dbReference type="EMBL" id="KXO89199.1"/>
    </source>
</evidence>
<dbReference type="EMBL" id="LSRE01000050">
    <property type="protein sequence ID" value="KXO89199.1"/>
    <property type="molecule type" value="Genomic_DNA"/>
</dbReference>
<sequence>MEIHLPEFQEAPLKMTSLRAPEGLFDRAREELGYASNQDMVVSLVELALMQTLQRKMLYGLANDDDSPYVALLDPEFRKEARR</sequence>
<comment type="caution">
    <text evidence="2">The sequence shown here is derived from an EMBL/GenBank/DDBJ whole genome shotgun (WGS) entry which is preliminary data.</text>
</comment>
<keyword evidence="4" id="KW-1185">Reference proteome</keyword>
<accession>A0A137ZZW1</accession>
<evidence type="ECO:0000313" key="3">
    <source>
        <dbReference type="Proteomes" id="UP000070258"/>
    </source>
</evidence>
<dbReference type="EMBL" id="LSRF01000058">
    <property type="protein sequence ID" value="KXP03692.1"/>
    <property type="molecule type" value="Genomic_DNA"/>
</dbReference>
<proteinExistence type="predicted"/>
<reference evidence="3" key="1">
    <citation type="submission" date="2016-02" db="EMBL/GenBank/DDBJ databases">
        <authorList>
            <person name="Wen L."/>
            <person name="He K."/>
            <person name="Yang H."/>
        </authorList>
    </citation>
    <scope>NUCLEOTIDE SEQUENCE [LARGE SCALE GENOMIC DNA]</scope>
    <source>
        <strain evidence="3">JCM 15929</strain>
    </source>
</reference>
<dbReference type="STRING" id="239498.AXK60_17990"/>
<dbReference type="OrthoDB" id="4774881at2"/>
<dbReference type="RefSeq" id="WP_068574724.1">
    <property type="nucleotide sequence ID" value="NZ_LSRE01000050.1"/>
</dbReference>
<dbReference type="Proteomes" id="UP000070258">
    <property type="component" value="Unassembled WGS sequence"/>
</dbReference>
<gene>
    <name evidence="2" type="ORF">AXK60_17990</name>
    <name evidence="1" type="ORF">AXK61_11365</name>
</gene>
<name>A0A137ZZW1_9ACTN</name>
<dbReference type="AlphaFoldDB" id="A0A137ZZW1"/>
<organism evidence="2 3">
    <name type="scientific">Tsukamurella pseudospumae</name>
    <dbReference type="NCBI Taxonomy" id="239498"/>
    <lineage>
        <taxon>Bacteria</taxon>
        <taxon>Bacillati</taxon>
        <taxon>Actinomycetota</taxon>
        <taxon>Actinomycetes</taxon>
        <taxon>Mycobacteriales</taxon>
        <taxon>Tsukamurellaceae</taxon>
        <taxon>Tsukamurella</taxon>
    </lineage>
</organism>
<protein>
    <submittedName>
        <fullName evidence="2">Uncharacterized protein</fullName>
    </submittedName>
</protein>
<reference evidence="2" key="2">
    <citation type="submission" date="2016-02" db="EMBL/GenBank/DDBJ databases">
        <authorList>
            <person name="Teng J.L."/>
            <person name="Yang Y."/>
            <person name="Huang Y."/>
            <person name="Guo F."/>
            <person name="Wei W."/>
            <person name="Chen J.H."/>
            <person name="Wong S.Y."/>
            <person name="Lau S.K."/>
            <person name="Woo P.C."/>
        </authorList>
    </citation>
    <scope>NUCLEOTIDE SEQUENCE</scope>
    <source>
        <strain evidence="2">JCM 15929</strain>
    </source>
</reference>
<evidence type="ECO:0000313" key="4">
    <source>
        <dbReference type="Proteomes" id="UP000070409"/>
    </source>
</evidence>
<dbReference type="Proteomes" id="UP000070409">
    <property type="component" value="Unassembled WGS sequence"/>
</dbReference>